<evidence type="ECO:0000313" key="6">
    <source>
        <dbReference type="Proteomes" id="UP001593940"/>
    </source>
</evidence>
<evidence type="ECO:0000256" key="3">
    <source>
        <dbReference type="SAM" id="MobiDB-lite"/>
    </source>
</evidence>
<feature type="domain" description="OmpR/PhoB-type" evidence="4">
    <location>
        <begin position="3"/>
        <end position="101"/>
    </location>
</feature>
<dbReference type="SUPFAM" id="SSF48452">
    <property type="entry name" value="TPR-like"/>
    <property type="match status" value="1"/>
</dbReference>
<keyword evidence="6" id="KW-1185">Reference proteome</keyword>
<feature type="region of interest" description="Disordered" evidence="3">
    <location>
        <begin position="113"/>
        <end position="132"/>
    </location>
</feature>
<dbReference type="Pfam" id="PF25872">
    <property type="entry name" value="HTH_77"/>
    <property type="match status" value="1"/>
</dbReference>
<proteinExistence type="predicted"/>
<evidence type="ECO:0000313" key="5">
    <source>
        <dbReference type="EMBL" id="MFC1455199.1"/>
    </source>
</evidence>
<reference evidence="5 6" key="1">
    <citation type="submission" date="2024-09" db="EMBL/GenBank/DDBJ databases">
        <title>Nodulacao em especies de Leguminosae Basais da Amazonia e Caracterizacao dos Rizobios e Bacterias Associadas aos Nodulos.</title>
        <authorList>
            <person name="Jambeiro I.C.A."/>
            <person name="Lopes I.S."/>
            <person name="Aguiar E.R.G.R."/>
            <person name="Santos A.F.J."/>
            <person name="Dos Santos J.M.F."/>
            <person name="Gross E."/>
        </authorList>
    </citation>
    <scope>NUCLEOTIDE SEQUENCE [LARGE SCALE GENOMIC DNA]</scope>
    <source>
        <strain evidence="5 6">BRUESC1165</strain>
    </source>
</reference>
<dbReference type="PROSITE" id="PS51755">
    <property type="entry name" value="OMPR_PHOB"/>
    <property type="match status" value="1"/>
</dbReference>
<evidence type="ECO:0000256" key="2">
    <source>
        <dbReference type="PROSITE-ProRule" id="PRU01091"/>
    </source>
</evidence>
<dbReference type="SMART" id="SM00862">
    <property type="entry name" value="Trans_reg_C"/>
    <property type="match status" value="1"/>
</dbReference>
<dbReference type="EMBL" id="JBHOMY010000002">
    <property type="protein sequence ID" value="MFC1455199.1"/>
    <property type="molecule type" value="Genomic_DNA"/>
</dbReference>
<dbReference type="InterPro" id="IPR001867">
    <property type="entry name" value="OmpR/PhoB-type_DNA-bd"/>
</dbReference>
<dbReference type="InterPro" id="IPR036388">
    <property type="entry name" value="WH-like_DNA-bd_sf"/>
</dbReference>
<dbReference type="Gene3D" id="1.10.10.10">
    <property type="entry name" value="Winged helix-like DNA-binding domain superfamily/Winged helix DNA-binding domain"/>
    <property type="match status" value="1"/>
</dbReference>
<dbReference type="InterPro" id="IPR027417">
    <property type="entry name" value="P-loop_NTPase"/>
</dbReference>
<dbReference type="Proteomes" id="UP001593940">
    <property type="component" value="Unassembled WGS sequence"/>
</dbReference>
<sequence>MKNADVRFGPFTLATSERLLLRDGEPVRIGSRALDILIALVSRAGEVVTKEELISTVWPRTFVEETNLRVNVAALRKVLGDLQEPHRIISNVTGRGYCFVASVSAAEEPVQQTQADISKPRQMPPATGFLPRQGGRVIGRDGELDLLDGQLRDVQILTIVGSGGIGKTTVAVCLAQRNFTRFPDGVAFVDLGPLADPALLPTAVAKGAGCILGTADQLTELAKQLSERSMLLVLDCCEHLVDDIARLVETLAVRAPAVRFLVTSREPLRVQGERVHRLAPLTFPSEGEAEGAASALKFAAVQLFVERVADSIGGYDLSDAEAPLVGEICRRLDGIGLAIELAAAQVDSLGIQGLAVSLRNSFDGLTRGRRTALPRHQTLHAALDWSYSLLNEAQRSVLGHLSLFNKEFTMEAARAVASDGGTIDVAACLGDLVAKSLVVADRSIHPARYRLLDMTRAYAADRLSASGRSGEASRRHATHYLALFEQAAEQWQASHDNEWLALHNRDMGNLRAALDWAFSSEGDPVIGVGLTVAAIPLWYQLSLVDECLMRVRQALEWLERQDEPDDRSLMQLNAALGFPHMRAISGCPSGAKAWERSLGIARRIDDVDFQLRALWALWVDRTNSGNSRAALEMAEEFHRMAVRSRDPADRLIGERMRARSLHFLGDQPRAEAHVRRMLDEYRAPANGTHLARFQYEQRLTARITLARVLWLRGHEQEALGEVEDMIATALQVDHNLTTCHVLSDAVCPIYLMAGDLNRAQHYTGMLLERTKAHALDVWHAYAECFQGDILIRRGNAAAGVPLVRDAQHRLEKAGFHLYRTVFRAVLASGLQALGRIDEAMSLLDEALALTRQTGEAWYVPELLHQHARLLMTQADAQEDARRLIQQSLTLATEQGAVAWASRISSWHPAEAR</sequence>
<evidence type="ECO:0000259" key="4">
    <source>
        <dbReference type="PROSITE" id="PS51755"/>
    </source>
</evidence>
<dbReference type="PANTHER" id="PTHR47691:SF3">
    <property type="entry name" value="HTH-TYPE TRANSCRIPTIONAL REGULATOR RV0890C-RELATED"/>
    <property type="match status" value="1"/>
</dbReference>
<dbReference type="RefSeq" id="WP_377028544.1">
    <property type="nucleotide sequence ID" value="NZ_JBHOMY010000002.1"/>
</dbReference>
<name>A0ABV6Y1P9_9HYPH</name>
<dbReference type="Gene3D" id="1.25.40.10">
    <property type="entry name" value="Tetratricopeptide repeat domain"/>
    <property type="match status" value="1"/>
</dbReference>
<dbReference type="InterPro" id="IPR016032">
    <property type="entry name" value="Sig_transdc_resp-reg_C-effctor"/>
</dbReference>
<dbReference type="Pfam" id="PF00486">
    <property type="entry name" value="Trans_reg_C"/>
    <property type="match status" value="1"/>
</dbReference>
<keyword evidence="1 2" id="KW-0238">DNA-binding</keyword>
<evidence type="ECO:0000256" key="1">
    <source>
        <dbReference type="ARBA" id="ARBA00023125"/>
    </source>
</evidence>
<protein>
    <submittedName>
        <fullName evidence="5">Winged helix-turn-helix domain-containing protein</fullName>
    </submittedName>
</protein>
<dbReference type="InterPro" id="IPR011990">
    <property type="entry name" value="TPR-like_helical_dom_sf"/>
</dbReference>
<feature type="DNA-binding region" description="OmpR/PhoB-type" evidence="2">
    <location>
        <begin position="3"/>
        <end position="101"/>
    </location>
</feature>
<dbReference type="Gene3D" id="3.40.50.300">
    <property type="entry name" value="P-loop containing nucleotide triphosphate hydrolases"/>
    <property type="match status" value="1"/>
</dbReference>
<dbReference type="SUPFAM" id="SSF46894">
    <property type="entry name" value="C-terminal effector domain of the bipartite response regulators"/>
    <property type="match status" value="1"/>
</dbReference>
<comment type="caution">
    <text evidence="5">The sequence shown here is derived from an EMBL/GenBank/DDBJ whole genome shotgun (WGS) entry which is preliminary data.</text>
</comment>
<dbReference type="PANTHER" id="PTHR47691">
    <property type="entry name" value="REGULATOR-RELATED"/>
    <property type="match status" value="1"/>
</dbReference>
<dbReference type="InterPro" id="IPR058852">
    <property type="entry name" value="HTH_77"/>
</dbReference>
<accession>A0ABV6Y1P9</accession>
<dbReference type="SUPFAM" id="SSF52540">
    <property type="entry name" value="P-loop containing nucleoside triphosphate hydrolases"/>
    <property type="match status" value="1"/>
</dbReference>
<dbReference type="CDD" id="cd00383">
    <property type="entry name" value="trans_reg_C"/>
    <property type="match status" value="1"/>
</dbReference>
<gene>
    <name evidence="5" type="ORF">ACETIH_00270</name>
</gene>
<organism evidence="5 6">
    <name type="scientific">Microvirga arabica</name>
    <dbReference type="NCBI Taxonomy" id="1128671"/>
    <lineage>
        <taxon>Bacteria</taxon>
        <taxon>Pseudomonadati</taxon>
        <taxon>Pseudomonadota</taxon>
        <taxon>Alphaproteobacteria</taxon>
        <taxon>Hyphomicrobiales</taxon>
        <taxon>Methylobacteriaceae</taxon>
        <taxon>Microvirga</taxon>
    </lineage>
</organism>